<dbReference type="SUPFAM" id="SSF141523">
    <property type="entry name" value="L,D-transpeptidase catalytic domain-like"/>
    <property type="match status" value="1"/>
</dbReference>
<feature type="domain" description="L,D-TPase catalytic" evidence="7">
    <location>
        <begin position="344"/>
        <end position="469"/>
    </location>
</feature>
<dbReference type="EMBL" id="JALBUR010000008">
    <property type="protein sequence ID" value="MDX8419408.1"/>
    <property type="molecule type" value="Genomic_DNA"/>
</dbReference>
<dbReference type="PROSITE" id="PS52029">
    <property type="entry name" value="LD_TPASE"/>
    <property type="match status" value="1"/>
</dbReference>
<dbReference type="InterPro" id="IPR038063">
    <property type="entry name" value="Transpep_catalytic_dom"/>
</dbReference>
<dbReference type="PANTHER" id="PTHR30582:SF33">
    <property type="entry name" value="EXPORTED PROTEIN"/>
    <property type="match status" value="1"/>
</dbReference>
<dbReference type="InterPro" id="IPR050979">
    <property type="entry name" value="LD-transpeptidase"/>
</dbReference>
<evidence type="ECO:0000259" key="7">
    <source>
        <dbReference type="PROSITE" id="PS52029"/>
    </source>
</evidence>
<sequence>MNKKKVIWISALSAIGVLAGAYGIGCGFYSSHLMPHTSINGTAVGNDSASKAASALASSQGKVITLAERDDKTETISLDDIAYQADVSDDDVKKVIASQSAWKWPAYLFKTSEETVDLDVSYDETKLEEALSALNCISGSDVVAPVNAHVERGTNGYEIVAETEGNTLDKDKTLAAVKTALSQGESEVDLEAEGCYEEPTIKSDDEALSKELTLLKSIENEVITIDLSGATETLSGDALVDLLNINIDDATITANDEKMTAYVDSLAEKYNTIYTQRTFTAHDGSTVTVGGGSTDTYGWMMNEDSTKDAIAAAAVSGQSQTVSAFWDVTAYGGRNGTNGDIGNTYIEVSISAQHLWYYKNGSLVLEADVITGKPEHGQDTPTGVFRIWKKEQNATLKGTAWDGSKWSSPVAYWMPITWTGVGLHDATWQSAFGGTLYYTRGSHGCINLSYSVAQSIFNTVDVNTPVVIY</sequence>
<dbReference type="SUPFAM" id="SSF143985">
    <property type="entry name" value="L,D-transpeptidase pre-catalytic domain-like"/>
    <property type="match status" value="1"/>
</dbReference>
<evidence type="ECO:0000256" key="5">
    <source>
        <dbReference type="ARBA" id="ARBA00023316"/>
    </source>
</evidence>
<evidence type="ECO:0000313" key="9">
    <source>
        <dbReference type="Proteomes" id="UP001286174"/>
    </source>
</evidence>
<accession>A0AB35U171</accession>
<dbReference type="InterPro" id="IPR038054">
    <property type="entry name" value="LD_TPept-like_central_sf"/>
</dbReference>
<dbReference type="PANTHER" id="PTHR30582">
    <property type="entry name" value="L,D-TRANSPEPTIDASE"/>
    <property type="match status" value="1"/>
</dbReference>
<gene>
    <name evidence="8" type="ORF">MOZ60_04780</name>
</gene>
<feature type="active site" description="Nucleophile" evidence="6">
    <location>
        <position position="445"/>
    </location>
</feature>
<evidence type="ECO:0000256" key="3">
    <source>
        <dbReference type="ARBA" id="ARBA00022960"/>
    </source>
</evidence>
<dbReference type="Gene3D" id="2.40.440.10">
    <property type="entry name" value="L,D-transpeptidase catalytic domain-like"/>
    <property type="match status" value="1"/>
</dbReference>
<comment type="pathway">
    <text evidence="1 6">Cell wall biogenesis; peptidoglycan biosynthesis.</text>
</comment>
<keyword evidence="3 6" id="KW-0133">Cell shape</keyword>
<keyword evidence="4 6" id="KW-0573">Peptidoglycan synthesis</keyword>
<keyword evidence="5 6" id="KW-0961">Cell wall biogenesis/degradation</keyword>
<dbReference type="GO" id="GO:0071555">
    <property type="term" value="P:cell wall organization"/>
    <property type="evidence" value="ECO:0007669"/>
    <property type="project" value="UniProtKB-UniRule"/>
</dbReference>
<feature type="active site" description="Proton donor/acceptor" evidence="6">
    <location>
        <position position="424"/>
    </location>
</feature>
<proteinExistence type="predicted"/>
<dbReference type="AlphaFoldDB" id="A0AB35U171"/>
<evidence type="ECO:0000256" key="6">
    <source>
        <dbReference type="PROSITE-ProRule" id="PRU01373"/>
    </source>
</evidence>
<dbReference type="RefSeq" id="WP_370595846.1">
    <property type="nucleotide sequence ID" value="NZ_JALBUR010000008.1"/>
</dbReference>
<comment type="caution">
    <text evidence="8">The sequence shown here is derived from an EMBL/GenBank/DDBJ whole genome shotgun (WGS) entry which is preliminary data.</text>
</comment>
<organism evidence="8 9">
    <name type="scientific">Grylomicrobium aquisgranensis</name>
    <dbReference type="NCBI Taxonomy" id="2926318"/>
    <lineage>
        <taxon>Bacteria</taxon>
        <taxon>Bacillati</taxon>
        <taxon>Bacillota</taxon>
        <taxon>Erysipelotrichia</taxon>
        <taxon>Erysipelotrichales</taxon>
        <taxon>Erysipelotrichaceae</taxon>
        <taxon>Grylomicrobium</taxon>
    </lineage>
</organism>
<dbReference type="Proteomes" id="UP001286174">
    <property type="component" value="Unassembled WGS sequence"/>
</dbReference>
<dbReference type="GO" id="GO:0018104">
    <property type="term" value="P:peptidoglycan-protein cross-linking"/>
    <property type="evidence" value="ECO:0007669"/>
    <property type="project" value="TreeGrafter"/>
</dbReference>
<dbReference type="Pfam" id="PF12229">
    <property type="entry name" value="PG_binding_4"/>
    <property type="match status" value="2"/>
</dbReference>
<dbReference type="InterPro" id="IPR022029">
    <property type="entry name" value="YoaR-like_PG-bd"/>
</dbReference>
<evidence type="ECO:0000256" key="4">
    <source>
        <dbReference type="ARBA" id="ARBA00022984"/>
    </source>
</evidence>
<dbReference type="GO" id="GO:0071972">
    <property type="term" value="F:peptidoglycan L,D-transpeptidase activity"/>
    <property type="evidence" value="ECO:0007669"/>
    <property type="project" value="TreeGrafter"/>
</dbReference>
<reference evidence="8 9" key="1">
    <citation type="submission" date="2022-03" db="EMBL/GenBank/DDBJ databases">
        <title>Novel taxa within the pig intestine.</title>
        <authorList>
            <person name="Wylensek D."/>
            <person name="Bishof K."/>
            <person name="Afrizal A."/>
            <person name="Clavel T."/>
        </authorList>
    </citation>
    <scope>NUCLEOTIDE SEQUENCE [LARGE SCALE GENOMIC DNA]</scope>
    <source>
        <strain evidence="8 9">CLA-KB-P133</strain>
    </source>
</reference>
<keyword evidence="2" id="KW-0808">Transferase</keyword>
<name>A0AB35U171_9FIRM</name>
<protein>
    <submittedName>
        <fullName evidence="8">L,D-transpeptidase/peptidoglycan binding protein</fullName>
    </submittedName>
</protein>
<dbReference type="InterPro" id="IPR005490">
    <property type="entry name" value="LD_TPept_cat_dom"/>
</dbReference>
<dbReference type="GO" id="GO:0016740">
    <property type="term" value="F:transferase activity"/>
    <property type="evidence" value="ECO:0007669"/>
    <property type="project" value="UniProtKB-KW"/>
</dbReference>
<keyword evidence="9" id="KW-1185">Reference proteome</keyword>
<dbReference type="Pfam" id="PF03734">
    <property type="entry name" value="YkuD"/>
    <property type="match status" value="1"/>
</dbReference>
<evidence type="ECO:0000256" key="2">
    <source>
        <dbReference type="ARBA" id="ARBA00022679"/>
    </source>
</evidence>
<dbReference type="GO" id="GO:0005576">
    <property type="term" value="C:extracellular region"/>
    <property type="evidence" value="ECO:0007669"/>
    <property type="project" value="TreeGrafter"/>
</dbReference>
<evidence type="ECO:0000313" key="8">
    <source>
        <dbReference type="EMBL" id="MDX8419408.1"/>
    </source>
</evidence>
<evidence type="ECO:0000256" key="1">
    <source>
        <dbReference type="ARBA" id="ARBA00004752"/>
    </source>
</evidence>
<dbReference type="CDD" id="cd16913">
    <property type="entry name" value="YkuD_like"/>
    <property type="match status" value="1"/>
</dbReference>
<dbReference type="Gene3D" id="3.10.20.800">
    <property type="match status" value="1"/>
</dbReference>
<dbReference type="GO" id="GO:0008360">
    <property type="term" value="P:regulation of cell shape"/>
    <property type="evidence" value="ECO:0007669"/>
    <property type="project" value="UniProtKB-UniRule"/>
</dbReference>